<dbReference type="InterPro" id="IPR003283">
    <property type="entry name" value="T3SS_OMP_SpaO"/>
</dbReference>
<dbReference type="InterPro" id="IPR001543">
    <property type="entry name" value="FliN-like_C"/>
</dbReference>
<evidence type="ECO:0000313" key="7">
    <source>
        <dbReference type="EMBL" id="CRL44290.1"/>
    </source>
</evidence>
<evidence type="ECO:0000313" key="9">
    <source>
        <dbReference type="Proteomes" id="UP000245838"/>
    </source>
</evidence>
<dbReference type="BioCyc" id="SGLO343509:SGP1_RS23385-MONOMER"/>
<evidence type="ECO:0000256" key="3">
    <source>
        <dbReference type="ARBA" id="ARBA00023026"/>
    </source>
</evidence>
<comment type="similarity">
    <text evidence="1">Belongs to the FliN/MopA/SpaO family.</text>
</comment>
<dbReference type="eggNOG" id="COG1886">
    <property type="taxonomic scope" value="Bacteria"/>
</dbReference>
<dbReference type="STRING" id="343509.SG0568"/>
<evidence type="ECO:0000259" key="4">
    <source>
        <dbReference type="Pfam" id="PF01052"/>
    </source>
</evidence>
<reference evidence="6 8" key="1">
    <citation type="journal article" date="2006" name="Genome Res.">
        <title>Massive genome erosion and functional adaptations provide insights into the symbiotic lifestyle of Sodalis glossinidius in the tsetse host.</title>
        <authorList>
            <person name="Toh H."/>
            <person name="Weiss B.L."/>
            <person name="Perkin S.A.H."/>
            <person name="Yamashita A."/>
            <person name="Oshima K."/>
            <person name="Hattori M."/>
            <person name="Aksoy S."/>
        </authorList>
    </citation>
    <scope>NUCLEOTIDE SEQUENCE [LARGE SCALE GENOMIC DNA]</scope>
    <source>
        <strain evidence="8">morsitans</strain>
        <strain evidence="6">Morsitans</strain>
    </source>
</reference>
<evidence type="ECO:0000259" key="5">
    <source>
        <dbReference type="Pfam" id="PF26304"/>
    </source>
</evidence>
<sequence length="304" mass="34171">MKLSSRLRRVNREHQRLLQLQNALPQSVIVTVCASQCYLQVTLENEHGLRQEGFVDMTRWFAARRTALPGMPWQEIPLDYLCPLLQGSVGPQALYGKTWTLQAVRVPKAPLPMQLLALPGEDLIVHVADWPKQAFPQAQTASAWLKRLPFELRCVLGCSRLAALDLVRLDTGDLLLITRPELHLAVNGRAIFSCHQAPSKEIIVDNVIAPSNEETQPQHTLPLFDWSRVPVTVEFVLEANSYPLAELDNLQPGTVFDLSENVEKNIKIFLNQQLVGHGELVTLEDERLAVEITGLNTFQTPVEE</sequence>
<dbReference type="Proteomes" id="UP000245838">
    <property type="component" value="Chromosome sggmmb4_Chromosome"/>
</dbReference>
<keyword evidence="8" id="KW-1185">Reference proteome</keyword>
<dbReference type="RefSeq" id="WP_011410321.1">
    <property type="nucleotide sequence ID" value="NC_007712.1"/>
</dbReference>
<dbReference type="Proteomes" id="UP000001932">
    <property type="component" value="Chromosome"/>
</dbReference>
<dbReference type="GO" id="GO:0050918">
    <property type="term" value="P:positive chemotaxis"/>
    <property type="evidence" value="ECO:0007669"/>
    <property type="project" value="TreeGrafter"/>
</dbReference>
<dbReference type="Pfam" id="PF26304">
    <property type="entry name" value="FliMN_C_rel"/>
    <property type="match status" value="1"/>
</dbReference>
<dbReference type="Gene3D" id="2.30.330.10">
    <property type="entry name" value="SpoA-like"/>
    <property type="match status" value="1"/>
</dbReference>
<dbReference type="KEGG" id="sgl:SG0568"/>
<dbReference type="GO" id="GO:0071978">
    <property type="term" value="P:bacterial-type flagellum-dependent swarming motility"/>
    <property type="evidence" value="ECO:0007669"/>
    <property type="project" value="TreeGrafter"/>
</dbReference>
<evidence type="ECO:0000256" key="1">
    <source>
        <dbReference type="ARBA" id="ARBA00009226"/>
    </source>
</evidence>
<dbReference type="SUPFAM" id="SSF101801">
    <property type="entry name" value="Surface presentation of antigens (SPOA)"/>
    <property type="match status" value="1"/>
</dbReference>
<evidence type="ECO:0000313" key="8">
    <source>
        <dbReference type="Proteomes" id="UP000001932"/>
    </source>
</evidence>
<feature type="domain" description="SpaO FliM/N C-terminal related" evidence="5">
    <location>
        <begin position="146"/>
        <end position="207"/>
    </location>
</feature>
<dbReference type="OrthoDB" id="6620871at2"/>
<dbReference type="PRINTS" id="PR01339">
    <property type="entry name" value="TYPE3OMOPROT"/>
</dbReference>
<gene>
    <name evidence="6" type="ordered locus">SG0568</name>
    <name evidence="7" type="ORF">SGGMMB4_01308</name>
</gene>
<dbReference type="InterPro" id="IPR058805">
    <property type="entry name" value="SpaO_FliMN_C_rel"/>
</dbReference>
<dbReference type="HOGENOM" id="CLU_914976_0_0_6"/>
<reference evidence="7 9" key="2">
    <citation type="submission" date="2015-05" db="EMBL/GenBank/DDBJ databases">
        <authorList>
            <person name="Goodhead I."/>
        </authorList>
    </citation>
    <scope>NUCLEOTIDE SEQUENCE [LARGE SCALE GENOMIC DNA]</scope>
    <source>
        <strain evidence="7">B4</strain>
        <strain evidence="9">morsitans</strain>
    </source>
</reference>
<protein>
    <recommendedName>
        <fullName evidence="2">Surface presentation of antigens protein SpaO</fullName>
    </recommendedName>
</protein>
<dbReference type="GO" id="GO:0009306">
    <property type="term" value="P:protein secretion"/>
    <property type="evidence" value="ECO:0007669"/>
    <property type="project" value="InterPro"/>
</dbReference>
<dbReference type="PANTHER" id="PTHR30034">
    <property type="entry name" value="FLAGELLAR MOTOR SWITCH PROTEIN FLIM"/>
    <property type="match status" value="1"/>
</dbReference>
<evidence type="ECO:0000256" key="2">
    <source>
        <dbReference type="ARBA" id="ARBA00021925"/>
    </source>
</evidence>
<name>Q2NVI2_SODGM</name>
<feature type="domain" description="Flagellar motor switch protein FliN-like C-terminal" evidence="4">
    <location>
        <begin position="227"/>
        <end position="294"/>
    </location>
</feature>
<dbReference type="AlphaFoldDB" id="Q2NVI2"/>
<organism evidence="6 8">
    <name type="scientific">Sodalis glossinidius (strain morsitans)</name>
    <dbReference type="NCBI Taxonomy" id="343509"/>
    <lineage>
        <taxon>Bacteria</taxon>
        <taxon>Pseudomonadati</taxon>
        <taxon>Pseudomonadota</taxon>
        <taxon>Gammaproteobacteria</taxon>
        <taxon>Enterobacterales</taxon>
        <taxon>Bruguierivoracaceae</taxon>
        <taxon>Sodalis</taxon>
    </lineage>
</organism>
<dbReference type="InterPro" id="IPR036429">
    <property type="entry name" value="SpoA-like_sf"/>
</dbReference>
<dbReference type="EMBL" id="AP008232">
    <property type="protein sequence ID" value="BAE73843.1"/>
    <property type="molecule type" value="Genomic_DNA"/>
</dbReference>
<dbReference type="PANTHER" id="PTHR30034:SF6">
    <property type="entry name" value="YOP PROTEINS TRANSLOCATION PROTEIN Q"/>
    <property type="match status" value="1"/>
</dbReference>
<evidence type="ECO:0000313" key="6">
    <source>
        <dbReference type="EMBL" id="BAE73843.1"/>
    </source>
</evidence>
<dbReference type="Pfam" id="PF01052">
    <property type="entry name" value="FliMN_C"/>
    <property type="match status" value="1"/>
</dbReference>
<proteinExistence type="inferred from homology"/>
<keyword evidence="3" id="KW-0843">Virulence</keyword>
<dbReference type="EMBL" id="LN854557">
    <property type="protein sequence ID" value="CRL44290.1"/>
    <property type="molecule type" value="Genomic_DNA"/>
</dbReference>
<accession>Q2NVI2</accession>